<accession>A0A3T0D5P2</accession>
<dbReference type="KEGG" id="ccha:ELD05_06690"/>
<gene>
    <name evidence="2" type="ORF">ELD05_06690</name>
</gene>
<dbReference type="AlphaFoldDB" id="A0A3T0D5P2"/>
<evidence type="ECO:0000313" key="2">
    <source>
        <dbReference type="EMBL" id="AZT90353.1"/>
    </source>
</evidence>
<proteinExistence type="predicted"/>
<dbReference type="Proteomes" id="UP000282930">
    <property type="component" value="Chromosome"/>
</dbReference>
<dbReference type="EMBL" id="CP034791">
    <property type="protein sequence ID" value="AZT90353.1"/>
    <property type="molecule type" value="Genomic_DNA"/>
</dbReference>
<protein>
    <submittedName>
        <fullName evidence="2">Uncharacterized protein</fullName>
    </submittedName>
</protein>
<evidence type="ECO:0000313" key="3">
    <source>
        <dbReference type="Proteomes" id="UP000282930"/>
    </source>
</evidence>
<name>A0A3T0D5P2_9FIRM</name>
<organism evidence="2 3">
    <name type="scientific">Caldicellulosiruptor changbaiensis</name>
    <dbReference type="NCBI Taxonomy" id="1222016"/>
    <lineage>
        <taxon>Bacteria</taxon>
        <taxon>Bacillati</taxon>
        <taxon>Bacillota</taxon>
        <taxon>Bacillota incertae sedis</taxon>
        <taxon>Caldicellulosiruptorales</taxon>
        <taxon>Caldicellulosiruptoraceae</taxon>
        <taxon>Caldicellulosiruptor</taxon>
    </lineage>
</organism>
<feature type="chain" id="PRO_5039252918" evidence="1">
    <location>
        <begin position="24"/>
        <end position="169"/>
    </location>
</feature>
<sequence>MKKMFCLVIYLWICILSNAFIFAASQTQEDIQSLSQSTVDIDEKNQPFGVNPPSSSNQTVNLDRESYNGTVVWASGILYSDKWVKTSGNTIKIDACFGMYLNKSDAINRTNPLSNAYASIPVYLVDSSGKKTSPQYIITNKGWQTISFTVTPNKDYYIEFNFNTGYYES</sequence>
<keyword evidence="3" id="KW-1185">Reference proteome</keyword>
<dbReference type="RefSeq" id="WP_127351823.1">
    <property type="nucleotide sequence ID" value="NZ_CP034791.1"/>
</dbReference>
<reference evidence="2 3" key="1">
    <citation type="submission" date="2018-12" db="EMBL/GenBank/DDBJ databases">
        <title>Genome sequence from the cellulolytic species, Caldicellulosiruptor changbaiensis.</title>
        <authorList>
            <person name="Blumer-Schuette S.E."/>
            <person name="Mendoza C."/>
        </authorList>
    </citation>
    <scope>NUCLEOTIDE SEQUENCE [LARGE SCALE GENOMIC DNA]</scope>
    <source>
        <strain evidence="2 3">CBS-Z</strain>
    </source>
</reference>
<keyword evidence="1" id="KW-0732">Signal</keyword>
<feature type="signal peptide" evidence="1">
    <location>
        <begin position="1"/>
        <end position="23"/>
    </location>
</feature>
<evidence type="ECO:0000256" key="1">
    <source>
        <dbReference type="SAM" id="SignalP"/>
    </source>
</evidence>